<comment type="caution">
    <text evidence="2">The sequence shown here is derived from an EMBL/GenBank/DDBJ whole genome shotgun (WGS) entry which is preliminary data.</text>
</comment>
<feature type="transmembrane region" description="Helical" evidence="1">
    <location>
        <begin position="12"/>
        <end position="31"/>
    </location>
</feature>
<proteinExistence type="predicted"/>
<name>A0A848DAY4_9EURY</name>
<dbReference type="InterPro" id="IPR027417">
    <property type="entry name" value="P-loop_NTPase"/>
</dbReference>
<feature type="transmembrane region" description="Helical" evidence="1">
    <location>
        <begin position="51"/>
        <end position="76"/>
    </location>
</feature>
<feature type="transmembrane region" description="Helical" evidence="1">
    <location>
        <begin position="118"/>
        <end position="136"/>
    </location>
</feature>
<feature type="transmembrane region" description="Helical" evidence="1">
    <location>
        <begin position="148"/>
        <end position="166"/>
    </location>
</feature>
<gene>
    <name evidence="2" type="ORF">GIS02_03685</name>
</gene>
<dbReference type="SUPFAM" id="SSF52540">
    <property type="entry name" value="P-loop containing nucleoside triphosphate hydrolases"/>
    <property type="match status" value="1"/>
</dbReference>
<dbReference type="EMBL" id="WNEG01000071">
    <property type="protein sequence ID" value="NMG83292.1"/>
    <property type="molecule type" value="Genomic_DNA"/>
</dbReference>
<dbReference type="AlphaFoldDB" id="A0A848DAY4"/>
<evidence type="ECO:0000256" key="1">
    <source>
        <dbReference type="SAM" id="Phobius"/>
    </source>
</evidence>
<evidence type="ECO:0000313" key="2">
    <source>
        <dbReference type="EMBL" id="NMG83292.1"/>
    </source>
</evidence>
<dbReference type="Proteomes" id="UP000606580">
    <property type="component" value="Unassembled WGS sequence"/>
</dbReference>
<evidence type="ECO:0000313" key="3">
    <source>
        <dbReference type="Proteomes" id="UP000606580"/>
    </source>
</evidence>
<keyword evidence="1" id="KW-1133">Transmembrane helix</keyword>
<dbReference type="Gene3D" id="3.40.50.300">
    <property type="entry name" value="P-loop containing nucleotide triphosphate hydrolases"/>
    <property type="match status" value="1"/>
</dbReference>
<feature type="transmembrane region" description="Helical" evidence="1">
    <location>
        <begin position="172"/>
        <end position="191"/>
    </location>
</feature>
<reference evidence="2" key="1">
    <citation type="journal article" date="2020" name="MBio">
        <title>'Candidatus Ethanoperedens,' a Thermophilic Genus of Archaea Mediating the Anaerobic Oxidation of Ethane.</title>
        <authorList>
            <person name="Hahn C.J."/>
            <person name="Laso-Perez R."/>
            <person name="Vulcano F."/>
            <person name="Vaziourakis K.M."/>
            <person name="Stokke R."/>
            <person name="Steen I.H."/>
            <person name="Teske A."/>
            <person name="Boetius A."/>
            <person name="Liebeke M."/>
            <person name="Amann R."/>
            <person name="Knittel K."/>
            <person name="Wegener G."/>
        </authorList>
    </citation>
    <scope>NUCLEOTIDE SEQUENCE</scope>
    <source>
        <strain evidence="2">GoM-Arc1-LC-WB58</strain>
    </source>
</reference>
<keyword evidence="1" id="KW-0472">Membrane</keyword>
<keyword evidence="1" id="KW-0812">Transmembrane</keyword>
<protein>
    <submittedName>
        <fullName evidence="2">Uncharacterized protein</fullName>
    </submittedName>
</protein>
<organism evidence="2 3">
    <name type="scientific">Candidatus Ethanoperedens thermophilum</name>
    <dbReference type="NCBI Taxonomy" id="2766897"/>
    <lineage>
        <taxon>Archaea</taxon>
        <taxon>Methanobacteriati</taxon>
        <taxon>Methanobacteriota</taxon>
        <taxon>Stenosarchaea group</taxon>
        <taxon>Methanomicrobia</taxon>
        <taxon>Methanosarcinales</taxon>
        <taxon>Methanosarcinales incertae sedis</taxon>
        <taxon>GOM Arc I cluster</taxon>
        <taxon>Candidatus Ethanoperedens</taxon>
    </lineage>
</organism>
<accession>A0A848DAY4</accession>
<feature type="transmembrane region" description="Helical" evidence="1">
    <location>
        <begin position="88"/>
        <end position="112"/>
    </location>
</feature>
<sequence length="449" mass="52250">MSIKTFIFKNKEYIKFLVYFIILILFTPSLLNLSIRSGEHGVLMGYITQTIYHINPAGIQILITFFTGFYIGSLLLMFVDRKKRMQAILLSISIIILVIYISKGIIFSNIHWSRNIEWPVFGIFVGFVLGGGLGILRGESEFKWAARNISVLLAGLIIFVFFNYHLSPYIENNINTTISDVIVVSIFIYFFKEFAMYTFKGPKLFMFGPANSGKSLFMAGCYLEASAPVNPSDDLLELINELHTIGIDWPKHTTDVKDYHFTYEYGSLFIKNILFKMIDYPGPYLEKINEYMDKKEDKHDKNEKIFAKLAKDVKKSDKLIFIIDGEKHPDFDQMGIIEYIKILKKIPKRRIIDSCVVITKCDLFVDEYKDKEKNEDPENDYNNFKKFISNKFIHDIRIQQLLRVVGDVSIYPVFYYTEQVDKNKRKPMRDYAGNVFTFGFGELINDMLK</sequence>